<evidence type="ECO:0000313" key="2">
    <source>
        <dbReference type="EMBL" id="EGD73319.1"/>
    </source>
</evidence>
<evidence type="ECO:0000313" key="3">
    <source>
        <dbReference type="Proteomes" id="UP000007799"/>
    </source>
</evidence>
<dbReference type="RefSeq" id="XP_004994349.1">
    <property type="nucleotide sequence ID" value="XM_004994292.1"/>
</dbReference>
<dbReference type="RefSeq" id="XP_012493086.1">
    <property type="nucleotide sequence ID" value="XM_012637632.1"/>
</dbReference>
<name>F2U9B5_SALR5</name>
<dbReference type="Proteomes" id="UP000007799">
    <property type="component" value="Unassembled WGS sequence"/>
</dbReference>
<reference evidence="2" key="1">
    <citation type="submission" date="2009-08" db="EMBL/GenBank/DDBJ databases">
        <title>Annotation of Salpingoeca rosetta.</title>
        <authorList>
            <consortium name="The Broad Institute Genome Sequencing Platform"/>
            <person name="Russ C."/>
            <person name="Cuomo C."/>
            <person name="Burger G."/>
            <person name="Gray M.W."/>
            <person name="Holland P.W.H."/>
            <person name="King N."/>
            <person name="Lang F.B.F."/>
            <person name="Roger A.J."/>
            <person name="Ruiz-Trillo I."/>
            <person name="Young S.K."/>
            <person name="Zeng Q."/>
            <person name="Gargeya S."/>
            <person name="Alvarado L."/>
            <person name="Berlin A."/>
            <person name="Chapman S.B."/>
            <person name="Chen Z."/>
            <person name="Freedman E."/>
            <person name="Gellesch M."/>
            <person name="Goldberg J."/>
            <person name="Griggs A."/>
            <person name="Gujja S."/>
            <person name="Heilman E."/>
            <person name="Heiman D."/>
            <person name="Howarth C."/>
            <person name="Mehta T."/>
            <person name="Neiman D."/>
            <person name="Pearson M."/>
            <person name="Roberts A."/>
            <person name="Saif S."/>
            <person name="Shea T."/>
            <person name="Shenoy N."/>
            <person name="Sisk P."/>
            <person name="Stolte C."/>
            <person name="Sykes S."/>
            <person name="White J."/>
            <person name="Yandava C."/>
            <person name="Haas B."/>
            <person name="Nusbaum C."/>
            <person name="Birren B."/>
        </authorList>
    </citation>
    <scope>NUCLEOTIDE SEQUENCE [LARGE SCALE GENOMIC DNA]</scope>
    <source>
        <strain evidence="2">ATCC 50818</strain>
    </source>
</reference>
<feature type="region of interest" description="Disordered" evidence="1">
    <location>
        <begin position="118"/>
        <end position="142"/>
    </location>
</feature>
<organism evidence="3">
    <name type="scientific">Salpingoeca rosetta (strain ATCC 50818 / BSB-021)</name>
    <dbReference type="NCBI Taxonomy" id="946362"/>
    <lineage>
        <taxon>Eukaryota</taxon>
        <taxon>Choanoflagellata</taxon>
        <taxon>Craspedida</taxon>
        <taxon>Salpingoecidae</taxon>
        <taxon>Salpingoeca</taxon>
    </lineage>
</organism>
<protein>
    <submittedName>
        <fullName evidence="2">Uncharacterized protein</fullName>
    </submittedName>
</protein>
<gene>
    <name evidence="2" type="ORF">PTSG_05034</name>
</gene>
<dbReference type="KEGG" id="sre:PTSG_05034"/>
<dbReference type="EMBL" id="GL832965">
    <property type="protein sequence ID" value="EGD73318.1"/>
    <property type="molecule type" value="Genomic_DNA"/>
</dbReference>
<dbReference type="GeneID" id="24366378"/>
<proteinExistence type="predicted"/>
<sequence>MFQNRVVFCPHHRYNLRICDRLYDEIGPNAVGYHEVVRAAQYLTNLRRDLAAEVKRGKKGATERLAIVNMVSFTLARRLEESPEPKPEHLVFAAHAVAMCFNFCVLCLCFNRADFHPKNDSSDDDDDDDDDDNDDDDDDDEE</sequence>
<dbReference type="AlphaFoldDB" id="F2U9B5"/>
<keyword evidence="3" id="KW-1185">Reference proteome</keyword>
<dbReference type="EMBL" id="GL832965">
    <property type="protein sequence ID" value="EGD73319.1"/>
    <property type="molecule type" value="Genomic_DNA"/>
</dbReference>
<evidence type="ECO:0000256" key="1">
    <source>
        <dbReference type="SAM" id="MobiDB-lite"/>
    </source>
</evidence>
<accession>F2U9B5</accession>
<feature type="compositionally biased region" description="Acidic residues" evidence="1">
    <location>
        <begin position="122"/>
        <end position="142"/>
    </location>
</feature>